<accession>A0AAN8MGI9</accession>
<dbReference type="Proteomes" id="UP001313282">
    <property type="component" value="Unassembled WGS sequence"/>
</dbReference>
<dbReference type="EMBL" id="JAVHNR010000009">
    <property type="protein sequence ID" value="KAK6333079.1"/>
    <property type="molecule type" value="Genomic_DNA"/>
</dbReference>
<dbReference type="Pfam" id="PF00096">
    <property type="entry name" value="zf-C2H2"/>
    <property type="match status" value="1"/>
</dbReference>
<feature type="region of interest" description="Disordered" evidence="2">
    <location>
        <begin position="149"/>
        <end position="232"/>
    </location>
</feature>
<evidence type="ECO:0000259" key="3">
    <source>
        <dbReference type="PROSITE" id="PS50157"/>
    </source>
</evidence>
<dbReference type="AlphaFoldDB" id="A0AAN8MGI9"/>
<comment type="caution">
    <text evidence="4">The sequence shown here is derived from an EMBL/GenBank/DDBJ whole genome shotgun (WGS) entry which is preliminary data.</text>
</comment>
<dbReference type="GO" id="GO:0008270">
    <property type="term" value="F:zinc ion binding"/>
    <property type="evidence" value="ECO:0007669"/>
    <property type="project" value="UniProtKB-KW"/>
</dbReference>
<dbReference type="InterPro" id="IPR036236">
    <property type="entry name" value="Znf_C2H2_sf"/>
</dbReference>
<evidence type="ECO:0000313" key="4">
    <source>
        <dbReference type="EMBL" id="KAK6333079.1"/>
    </source>
</evidence>
<dbReference type="Gene3D" id="3.30.160.60">
    <property type="entry name" value="Classic Zinc Finger"/>
    <property type="match status" value="1"/>
</dbReference>
<evidence type="ECO:0000256" key="2">
    <source>
        <dbReference type="SAM" id="MobiDB-lite"/>
    </source>
</evidence>
<dbReference type="SUPFAM" id="SSF57667">
    <property type="entry name" value="beta-beta-alpha zinc fingers"/>
    <property type="match status" value="1"/>
</dbReference>
<dbReference type="InterPro" id="IPR013087">
    <property type="entry name" value="Znf_C2H2_type"/>
</dbReference>
<organism evidence="4 5">
    <name type="scientific">Orbilia javanica</name>
    <dbReference type="NCBI Taxonomy" id="47235"/>
    <lineage>
        <taxon>Eukaryota</taxon>
        <taxon>Fungi</taxon>
        <taxon>Dikarya</taxon>
        <taxon>Ascomycota</taxon>
        <taxon>Pezizomycotina</taxon>
        <taxon>Orbiliomycetes</taxon>
        <taxon>Orbiliales</taxon>
        <taxon>Orbiliaceae</taxon>
        <taxon>Orbilia</taxon>
    </lineage>
</organism>
<evidence type="ECO:0000256" key="1">
    <source>
        <dbReference type="PROSITE-ProRule" id="PRU00042"/>
    </source>
</evidence>
<feature type="domain" description="C2H2-type" evidence="3">
    <location>
        <begin position="105"/>
        <end position="133"/>
    </location>
</feature>
<feature type="compositionally biased region" description="Pro residues" evidence="2">
    <location>
        <begin position="204"/>
        <end position="216"/>
    </location>
</feature>
<feature type="domain" description="C2H2-type" evidence="3">
    <location>
        <begin position="133"/>
        <end position="160"/>
    </location>
</feature>
<dbReference type="SMART" id="SM00355">
    <property type="entry name" value="ZnF_C2H2"/>
    <property type="match status" value="2"/>
</dbReference>
<name>A0AAN8MGI9_9PEZI</name>
<dbReference type="PROSITE" id="PS50157">
    <property type="entry name" value="ZINC_FINGER_C2H2_2"/>
    <property type="match status" value="2"/>
</dbReference>
<reference evidence="4 5" key="1">
    <citation type="submission" date="2019-10" db="EMBL/GenBank/DDBJ databases">
        <authorList>
            <person name="Palmer J.M."/>
        </authorList>
    </citation>
    <scope>NUCLEOTIDE SEQUENCE [LARGE SCALE GENOMIC DNA]</scope>
    <source>
        <strain evidence="4 5">TWF718</strain>
    </source>
</reference>
<keyword evidence="1" id="KW-0479">Metal-binding</keyword>
<keyword evidence="5" id="KW-1185">Reference proteome</keyword>
<keyword evidence="1" id="KW-0863">Zinc-finger</keyword>
<gene>
    <name evidence="4" type="ORF">TWF718_010903</name>
</gene>
<proteinExistence type="predicted"/>
<keyword evidence="1" id="KW-0862">Zinc</keyword>
<sequence>MEHLNPDLLANVNILDNPFFDFESAASWPAAQLDPAPQTDTNRTAPGFDIHLFMSSLTNPNLHHTAPVDTQTNILYYTTPTPSLEDGRPSQTARPRSKRKTVNIYSCTECNVVASSRRSLGNHIKDAHNMKAFKCPYCDIRVTRHDNLESHKRSCKSQPPPHNSAAAPGNGRPRKARGPRVSIRDINLQPEPMRPLPLLSPAQPTSPVPPPPPPQPHIVSQSSNRGTPRSTADPALELQTIKRQLAEFKAKCEHLEWEVSHWKKNCFNSREKSHLGGIYPH</sequence>
<evidence type="ECO:0000313" key="5">
    <source>
        <dbReference type="Proteomes" id="UP001313282"/>
    </source>
</evidence>
<protein>
    <recommendedName>
        <fullName evidence="3">C2H2-type domain-containing protein</fullName>
    </recommendedName>
</protein>
<feature type="region of interest" description="Disordered" evidence="2">
    <location>
        <begin position="80"/>
        <end position="100"/>
    </location>
</feature>